<evidence type="ECO:0000313" key="2">
    <source>
        <dbReference type="EMBL" id="KAK3396660.1"/>
    </source>
</evidence>
<dbReference type="Proteomes" id="UP001281003">
    <property type="component" value="Unassembled WGS sequence"/>
</dbReference>
<feature type="transmembrane region" description="Helical" evidence="1">
    <location>
        <begin position="20"/>
        <end position="40"/>
    </location>
</feature>
<comment type="caution">
    <text evidence="2">The sequence shown here is derived from an EMBL/GenBank/DDBJ whole genome shotgun (WGS) entry which is preliminary data.</text>
</comment>
<keyword evidence="1" id="KW-0472">Membrane</keyword>
<evidence type="ECO:0000256" key="1">
    <source>
        <dbReference type="SAM" id="Phobius"/>
    </source>
</evidence>
<dbReference type="AlphaFoldDB" id="A0AAE0PBQ3"/>
<proteinExistence type="predicted"/>
<name>A0AAE0PBQ3_SORBR</name>
<keyword evidence="1" id="KW-1133">Transmembrane helix</keyword>
<keyword evidence="3" id="KW-1185">Reference proteome</keyword>
<protein>
    <submittedName>
        <fullName evidence="2">Uncharacterized protein</fullName>
    </submittedName>
</protein>
<sequence length="116" mass="12591">MSKKDEHYSTTIAMLGQVSVASRVLGVLGVLFAWPASFGFQRHLVLSRPLKEWVEGRGINGNVHCVAMAAIGARGSIFGWELNLFSPCFLHVSGIGIWGFSSRRLNHAVEYASASA</sequence>
<reference evidence="2" key="1">
    <citation type="journal article" date="2023" name="Mol. Phylogenet. Evol.">
        <title>Genome-scale phylogeny and comparative genomics of the fungal order Sordariales.</title>
        <authorList>
            <person name="Hensen N."/>
            <person name="Bonometti L."/>
            <person name="Westerberg I."/>
            <person name="Brannstrom I.O."/>
            <person name="Guillou S."/>
            <person name="Cros-Aarteil S."/>
            <person name="Calhoun S."/>
            <person name="Haridas S."/>
            <person name="Kuo A."/>
            <person name="Mondo S."/>
            <person name="Pangilinan J."/>
            <person name="Riley R."/>
            <person name="LaButti K."/>
            <person name="Andreopoulos B."/>
            <person name="Lipzen A."/>
            <person name="Chen C."/>
            <person name="Yan M."/>
            <person name="Daum C."/>
            <person name="Ng V."/>
            <person name="Clum A."/>
            <person name="Steindorff A."/>
            <person name="Ohm R.A."/>
            <person name="Martin F."/>
            <person name="Silar P."/>
            <person name="Natvig D.O."/>
            <person name="Lalanne C."/>
            <person name="Gautier V."/>
            <person name="Ament-Velasquez S.L."/>
            <person name="Kruys A."/>
            <person name="Hutchinson M.I."/>
            <person name="Powell A.J."/>
            <person name="Barry K."/>
            <person name="Miller A.N."/>
            <person name="Grigoriev I.V."/>
            <person name="Debuchy R."/>
            <person name="Gladieux P."/>
            <person name="Hiltunen Thoren M."/>
            <person name="Johannesson H."/>
        </authorList>
    </citation>
    <scope>NUCLEOTIDE SEQUENCE</scope>
    <source>
        <strain evidence="2">FGSC 1904</strain>
    </source>
</reference>
<gene>
    <name evidence="2" type="ORF">B0T20DRAFT_395171</name>
</gene>
<dbReference type="EMBL" id="JAUTDP010000009">
    <property type="protein sequence ID" value="KAK3396660.1"/>
    <property type="molecule type" value="Genomic_DNA"/>
</dbReference>
<organism evidence="2 3">
    <name type="scientific">Sordaria brevicollis</name>
    <dbReference type="NCBI Taxonomy" id="83679"/>
    <lineage>
        <taxon>Eukaryota</taxon>
        <taxon>Fungi</taxon>
        <taxon>Dikarya</taxon>
        <taxon>Ascomycota</taxon>
        <taxon>Pezizomycotina</taxon>
        <taxon>Sordariomycetes</taxon>
        <taxon>Sordariomycetidae</taxon>
        <taxon>Sordariales</taxon>
        <taxon>Sordariaceae</taxon>
        <taxon>Sordaria</taxon>
    </lineage>
</organism>
<evidence type="ECO:0000313" key="3">
    <source>
        <dbReference type="Proteomes" id="UP001281003"/>
    </source>
</evidence>
<keyword evidence="1" id="KW-0812">Transmembrane</keyword>
<reference evidence="2" key="2">
    <citation type="submission" date="2023-07" db="EMBL/GenBank/DDBJ databases">
        <authorList>
            <consortium name="Lawrence Berkeley National Laboratory"/>
            <person name="Haridas S."/>
            <person name="Hensen N."/>
            <person name="Bonometti L."/>
            <person name="Westerberg I."/>
            <person name="Brannstrom I.O."/>
            <person name="Guillou S."/>
            <person name="Cros-Aarteil S."/>
            <person name="Calhoun S."/>
            <person name="Kuo A."/>
            <person name="Mondo S."/>
            <person name="Pangilinan J."/>
            <person name="Riley R."/>
            <person name="LaButti K."/>
            <person name="Andreopoulos B."/>
            <person name="Lipzen A."/>
            <person name="Chen C."/>
            <person name="Yanf M."/>
            <person name="Daum C."/>
            <person name="Ng V."/>
            <person name="Clum A."/>
            <person name="Steindorff A."/>
            <person name="Ohm R."/>
            <person name="Martin F."/>
            <person name="Silar P."/>
            <person name="Natvig D."/>
            <person name="Lalanne C."/>
            <person name="Gautier V."/>
            <person name="Ament-velasquez S.L."/>
            <person name="Kruys A."/>
            <person name="Hutchinson M.I."/>
            <person name="Powell A.J."/>
            <person name="Barry K."/>
            <person name="Miller A.N."/>
            <person name="Grigoriev I.V."/>
            <person name="Debuchy R."/>
            <person name="Gladieux P."/>
            <person name="Thoren M.H."/>
            <person name="Johannesson H."/>
        </authorList>
    </citation>
    <scope>NUCLEOTIDE SEQUENCE</scope>
    <source>
        <strain evidence="2">FGSC 1904</strain>
    </source>
</reference>
<accession>A0AAE0PBQ3</accession>